<evidence type="ECO:0000313" key="3">
    <source>
        <dbReference type="Proteomes" id="UP000807769"/>
    </source>
</evidence>
<dbReference type="EMBL" id="JABBWG010000078">
    <property type="protein sequence ID" value="KAG1802450.1"/>
    <property type="molecule type" value="Genomic_DNA"/>
</dbReference>
<accession>A0A9P7DTA8</accession>
<dbReference type="GeneID" id="64623384"/>
<dbReference type="RefSeq" id="XP_041186269.1">
    <property type="nucleotide sequence ID" value="XM_041329367.1"/>
</dbReference>
<dbReference type="Proteomes" id="UP000807769">
    <property type="component" value="Unassembled WGS sequence"/>
</dbReference>
<dbReference type="OrthoDB" id="2688098at2759"/>
<name>A0A9P7DTA8_9AGAM</name>
<evidence type="ECO:0000313" key="2">
    <source>
        <dbReference type="EMBL" id="KAG1802450.1"/>
    </source>
</evidence>
<protein>
    <recommendedName>
        <fullName evidence="1">DUF6830 domain-containing protein</fullName>
    </recommendedName>
</protein>
<dbReference type="Pfam" id="PF20722">
    <property type="entry name" value="DUF6830"/>
    <property type="match status" value="1"/>
</dbReference>
<organism evidence="2 3">
    <name type="scientific">Suillus subaureus</name>
    <dbReference type="NCBI Taxonomy" id="48587"/>
    <lineage>
        <taxon>Eukaryota</taxon>
        <taxon>Fungi</taxon>
        <taxon>Dikarya</taxon>
        <taxon>Basidiomycota</taxon>
        <taxon>Agaricomycotina</taxon>
        <taxon>Agaricomycetes</taxon>
        <taxon>Agaricomycetidae</taxon>
        <taxon>Boletales</taxon>
        <taxon>Suillineae</taxon>
        <taxon>Suillaceae</taxon>
        <taxon>Suillus</taxon>
    </lineage>
</organism>
<keyword evidence="3" id="KW-1185">Reference proteome</keyword>
<feature type="non-terminal residue" evidence="2">
    <location>
        <position position="1"/>
    </location>
</feature>
<dbReference type="InterPro" id="IPR049233">
    <property type="entry name" value="DUF6830"/>
</dbReference>
<comment type="caution">
    <text evidence="2">The sequence shown here is derived from an EMBL/GenBank/DDBJ whole genome shotgun (WGS) entry which is preliminary data.</text>
</comment>
<feature type="non-terminal residue" evidence="2">
    <location>
        <position position="115"/>
    </location>
</feature>
<evidence type="ECO:0000259" key="1">
    <source>
        <dbReference type="Pfam" id="PF20722"/>
    </source>
</evidence>
<dbReference type="AlphaFoldDB" id="A0A9P7DTA8"/>
<reference evidence="2" key="1">
    <citation type="journal article" date="2020" name="New Phytol.">
        <title>Comparative genomics reveals dynamic genome evolution in host specialist ectomycorrhizal fungi.</title>
        <authorList>
            <person name="Lofgren L.A."/>
            <person name="Nguyen N.H."/>
            <person name="Vilgalys R."/>
            <person name="Ruytinx J."/>
            <person name="Liao H.L."/>
            <person name="Branco S."/>
            <person name="Kuo A."/>
            <person name="LaButti K."/>
            <person name="Lipzen A."/>
            <person name="Andreopoulos W."/>
            <person name="Pangilinan J."/>
            <person name="Riley R."/>
            <person name="Hundley H."/>
            <person name="Na H."/>
            <person name="Barry K."/>
            <person name="Grigoriev I.V."/>
            <person name="Stajich J.E."/>
            <person name="Kennedy P.G."/>
        </authorList>
    </citation>
    <scope>NUCLEOTIDE SEQUENCE</scope>
    <source>
        <strain evidence="2">MN1</strain>
    </source>
</reference>
<feature type="domain" description="DUF6830" evidence="1">
    <location>
        <begin position="14"/>
        <end position="115"/>
    </location>
</feature>
<sequence length="115" mass="13012">VCNHFLKGILSGDAQTTFQVNITPDYKSLSPAEICIKYALPNFDCSLVDFVAQSSLSSGKHTCWDPKYGHYQVWNKFWLQLHSAFQQRIIMPSRVVQAYPPSNDFPLGNCNTVLI</sequence>
<gene>
    <name evidence="2" type="ORF">BJ212DRAFT_1220211</name>
</gene>
<proteinExistence type="predicted"/>